<keyword evidence="3" id="KW-1185">Reference proteome</keyword>
<accession>A0AAN7H6V0</accession>
<dbReference type="EMBL" id="MU860566">
    <property type="protein sequence ID" value="KAK4233402.1"/>
    <property type="molecule type" value="Genomic_DNA"/>
</dbReference>
<dbReference type="CDD" id="cd05120">
    <property type="entry name" value="APH_ChoK_like"/>
    <property type="match status" value="1"/>
</dbReference>
<evidence type="ECO:0000259" key="1">
    <source>
        <dbReference type="Pfam" id="PF01636"/>
    </source>
</evidence>
<keyword evidence="2" id="KW-0808">Transferase</keyword>
<reference evidence="2" key="1">
    <citation type="journal article" date="2023" name="Mol. Phylogenet. Evol.">
        <title>Genome-scale phylogeny and comparative genomics of the fungal order Sordariales.</title>
        <authorList>
            <person name="Hensen N."/>
            <person name="Bonometti L."/>
            <person name="Westerberg I."/>
            <person name="Brannstrom I.O."/>
            <person name="Guillou S."/>
            <person name="Cros-Aarteil S."/>
            <person name="Calhoun S."/>
            <person name="Haridas S."/>
            <person name="Kuo A."/>
            <person name="Mondo S."/>
            <person name="Pangilinan J."/>
            <person name="Riley R."/>
            <person name="LaButti K."/>
            <person name="Andreopoulos B."/>
            <person name="Lipzen A."/>
            <person name="Chen C."/>
            <person name="Yan M."/>
            <person name="Daum C."/>
            <person name="Ng V."/>
            <person name="Clum A."/>
            <person name="Steindorff A."/>
            <person name="Ohm R.A."/>
            <person name="Martin F."/>
            <person name="Silar P."/>
            <person name="Natvig D.O."/>
            <person name="Lalanne C."/>
            <person name="Gautier V."/>
            <person name="Ament-Velasquez S.L."/>
            <person name="Kruys A."/>
            <person name="Hutchinson M.I."/>
            <person name="Powell A.J."/>
            <person name="Barry K."/>
            <person name="Miller A.N."/>
            <person name="Grigoriev I.V."/>
            <person name="Debuchy R."/>
            <person name="Gladieux P."/>
            <person name="Hiltunen Thoren M."/>
            <person name="Johannesson H."/>
        </authorList>
    </citation>
    <scope>NUCLEOTIDE SEQUENCE</scope>
    <source>
        <strain evidence="2">CBS 532.94</strain>
    </source>
</reference>
<reference evidence="2" key="2">
    <citation type="submission" date="2023-05" db="EMBL/GenBank/DDBJ databases">
        <authorList>
            <consortium name="Lawrence Berkeley National Laboratory"/>
            <person name="Steindorff A."/>
            <person name="Hensen N."/>
            <person name="Bonometti L."/>
            <person name="Westerberg I."/>
            <person name="Brannstrom I.O."/>
            <person name="Guillou S."/>
            <person name="Cros-Aarteil S."/>
            <person name="Calhoun S."/>
            <person name="Haridas S."/>
            <person name="Kuo A."/>
            <person name="Mondo S."/>
            <person name="Pangilinan J."/>
            <person name="Riley R."/>
            <person name="Labutti K."/>
            <person name="Andreopoulos B."/>
            <person name="Lipzen A."/>
            <person name="Chen C."/>
            <person name="Yanf M."/>
            <person name="Daum C."/>
            <person name="Ng V."/>
            <person name="Clum A."/>
            <person name="Ohm R."/>
            <person name="Martin F."/>
            <person name="Silar P."/>
            <person name="Natvig D."/>
            <person name="Lalanne C."/>
            <person name="Gautier V."/>
            <person name="Ament-Velasquez S.L."/>
            <person name="Kruys A."/>
            <person name="Hutchinson M.I."/>
            <person name="Powell A.J."/>
            <person name="Barry K."/>
            <person name="Miller A.N."/>
            <person name="Grigoriev I.V."/>
            <person name="Debuchy R."/>
            <person name="Gladieux P."/>
            <person name="Thoren M.H."/>
            <person name="Johannesson H."/>
        </authorList>
    </citation>
    <scope>NUCLEOTIDE SEQUENCE</scope>
    <source>
        <strain evidence="2">CBS 532.94</strain>
    </source>
</reference>
<feature type="domain" description="Aminoglycoside phosphotransferase" evidence="1">
    <location>
        <begin position="58"/>
        <end position="279"/>
    </location>
</feature>
<dbReference type="InterPro" id="IPR002575">
    <property type="entry name" value="Aminoglycoside_PTrfase"/>
</dbReference>
<dbReference type="InterPro" id="IPR051678">
    <property type="entry name" value="AGP_Transferase"/>
</dbReference>
<protein>
    <submittedName>
        <fullName evidence="2">Kinase-like domain-containing protein</fullName>
    </submittedName>
</protein>
<sequence length="291" mass="33911">MAERPTLPYFAPAELLPAPLPTVAEILASTTRLSAPYESAVVRVGDHFAVKYGGSTRLQEGENMLFVQQCSSVLAPKVYALFHDDESDMDFIVMEYIPGENLERAWGKLGTAEKRAIVSQLRRHMDELRSIPSPGYYGGIWRQPIRDFYFEDPKLVGQPHHDSTISEPHETEEQWVEAMWRCVESRAVSGQRRWLSLLRRHYHAIFKGHRPVFTHANLFLGNIMLREDGTAVIIDWEFSGWYPSFWEYCCTVLILGYYDDWSEWIHEVLDEYVAELGWMRRHRILILDHYS</sequence>
<dbReference type="Pfam" id="PF01636">
    <property type="entry name" value="APH"/>
    <property type="match status" value="1"/>
</dbReference>
<dbReference type="AlphaFoldDB" id="A0AAN7H6V0"/>
<dbReference type="PANTHER" id="PTHR21310">
    <property type="entry name" value="AMINOGLYCOSIDE PHOSPHOTRANSFERASE-RELATED-RELATED"/>
    <property type="match status" value="1"/>
</dbReference>
<comment type="caution">
    <text evidence="2">The sequence shown here is derived from an EMBL/GenBank/DDBJ whole genome shotgun (WGS) entry which is preliminary data.</text>
</comment>
<name>A0AAN7H6V0_9PEZI</name>
<organism evidence="2 3">
    <name type="scientific">Achaetomium macrosporum</name>
    <dbReference type="NCBI Taxonomy" id="79813"/>
    <lineage>
        <taxon>Eukaryota</taxon>
        <taxon>Fungi</taxon>
        <taxon>Dikarya</taxon>
        <taxon>Ascomycota</taxon>
        <taxon>Pezizomycotina</taxon>
        <taxon>Sordariomycetes</taxon>
        <taxon>Sordariomycetidae</taxon>
        <taxon>Sordariales</taxon>
        <taxon>Chaetomiaceae</taxon>
        <taxon>Achaetomium</taxon>
    </lineage>
</organism>
<dbReference type="GO" id="GO:0016301">
    <property type="term" value="F:kinase activity"/>
    <property type="evidence" value="ECO:0007669"/>
    <property type="project" value="UniProtKB-KW"/>
</dbReference>
<dbReference type="PANTHER" id="PTHR21310:SF48">
    <property type="entry name" value="AMINOGLYCOSIDE PHOSPHOTRANSFERASE DOMAIN-CONTAINING PROTEIN"/>
    <property type="match status" value="1"/>
</dbReference>
<dbReference type="Gene3D" id="3.90.1200.10">
    <property type="match status" value="1"/>
</dbReference>
<evidence type="ECO:0000313" key="2">
    <source>
        <dbReference type="EMBL" id="KAK4233402.1"/>
    </source>
</evidence>
<evidence type="ECO:0000313" key="3">
    <source>
        <dbReference type="Proteomes" id="UP001303760"/>
    </source>
</evidence>
<dbReference type="Proteomes" id="UP001303760">
    <property type="component" value="Unassembled WGS sequence"/>
</dbReference>
<dbReference type="InterPro" id="IPR011009">
    <property type="entry name" value="Kinase-like_dom_sf"/>
</dbReference>
<gene>
    <name evidence="2" type="ORF">C8A03DRAFT_19528</name>
</gene>
<proteinExistence type="predicted"/>
<dbReference type="SUPFAM" id="SSF56112">
    <property type="entry name" value="Protein kinase-like (PK-like)"/>
    <property type="match status" value="1"/>
</dbReference>
<keyword evidence="2" id="KW-0418">Kinase</keyword>